<reference evidence="1 2" key="1">
    <citation type="submission" date="2023-08" db="EMBL/GenBank/DDBJ databases">
        <title>Implementing the SeqCode for naming new Mesorhizobium species isolated from Vachellia karroo root nodules.</title>
        <authorList>
            <person name="Van Lill M."/>
        </authorList>
    </citation>
    <scope>NUCLEOTIDE SEQUENCE [LARGE SCALE GENOMIC DNA]</scope>
    <source>
        <strain evidence="1 2">VK22B</strain>
    </source>
</reference>
<dbReference type="RefSeq" id="WP_320230105.1">
    <property type="nucleotide sequence ID" value="NZ_JAVIJB010000067.1"/>
</dbReference>
<sequence>MPVIEVKRRVTTSRISRRALLFHSGSAVVASTVAATAHETEPARWDQEPSKELPVLIEAHKRAYEAFGRAVHQRGGNSRDYNRASRAEERALLASCAYPAVSEGD</sequence>
<organism evidence="1 2">
    <name type="scientific">Mesorhizobium captivum</name>
    <dbReference type="NCBI Taxonomy" id="3072319"/>
    <lineage>
        <taxon>Bacteria</taxon>
        <taxon>Pseudomonadati</taxon>
        <taxon>Pseudomonadota</taxon>
        <taxon>Alphaproteobacteria</taxon>
        <taxon>Hyphomicrobiales</taxon>
        <taxon>Phyllobacteriaceae</taxon>
        <taxon>Mesorhizobium</taxon>
    </lineage>
</organism>
<protein>
    <submittedName>
        <fullName evidence="1">Uncharacterized protein</fullName>
    </submittedName>
</protein>
<gene>
    <name evidence="1" type="ORF">RFN29_33385</name>
</gene>
<proteinExistence type="predicted"/>
<keyword evidence="2" id="KW-1185">Reference proteome</keyword>
<comment type="caution">
    <text evidence="1">The sequence shown here is derived from an EMBL/GenBank/DDBJ whole genome shotgun (WGS) entry which is preliminary data.</text>
</comment>
<evidence type="ECO:0000313" key="2">
    <source>
        <dbReference type="Proteomes" id="UP001271249"/>
    </source>
</evidence>
<name>A0ABU4ZBZ9_9HYPH</name>
<evidence type="ECO:0000313" key="1">
    <source>
        <dbReference type="EMBL" id="MDX8496416.1"/>
    </source>
</evidence>
<dbReference type="EMBL" id="JAVIJC010000061">
    <property type="protein sequence ID" value="MDX8496416.1"/>
    <property type="molecule type" value="Genomic_DNA"/>
</dbReference>
<dbReference type="Proteomes" id="UP001271249">
    <property type="component" value="Unassembled WGS sequence"/>
</dbReference>
<accession>A0ABU4ZBZ9</accession>